<sequence>MYIKSINLQNFRSYGEKTVEFSKDINLILGGNGSGAND</sequence>
<accession>A0A2M8L1E1</accession>
<dbReference type="AlphaFoldDB" id="A0A2M8L1E1"/>
<dbReference type="Pfam" id="PF13476">
    <property type="entry name" value="AAA_23"/>
    <property type="match status" value="1"/>
</dbReference>
<dbReference type="InterPro" id="IPR027417">
    <property type="entry name" value="P-loop_NTPase"/>
</dbReference>
<reference evidence="3" key="1">
    <citation type="submission" date="2017-09" db="EMBL/GenBank/DDBJ databases">
        <title>Depth-based differentiation of microbial function through sediment-hosted aquifers and enrichment of novel symbionts in the deep terrestrial subsurface.</title>
        <authorList>
            <person name="Probst A.J."/>
            <person name="Ladd B."/>
            <person name="Jarett J.K."/>
            <person name="Geller-Mcgrath D.E."/>
            <person name="Sieber C.M.K."/>
            <person name="Emerson J.B."/>
            <person name="Anantharaman K."/>
            <person name="Thomas B.C."/>
            <person name="Malmstrom R."/>
            <person name="Stieglmeier M."/>
            <person name="Klingl A."/>
            <person name="Woyke T."/>
            <person name="Ryan C.M."/>
            <person name="Banfield J.F."/>
        </authorList>
    </citation>
    <scope>NUCLEOTIDE SEQUENCE [LARGE SCALE GENOMIC DNA]</scope>
</reference>
<dbReference type="GO" id="GO:0006302">
    <property type="term" value="P:double-strand break repair"/>
    <property type="evidence" value="ECO:0007669"/>
    <property type="project" value="InterPro"/>
</dbReference>
<dbReference type="EMBL" id="PFEI01000151">
    <property type="protein sequence ID" value="PJE66730.1"/>
    <property type="molecule type" value="Genomic_DNA"/>
</dbReference>
<organism evidence="2 3">
    <name type="scientific">Candidatus Shapirobacteria bacterium CG10_big_fil_rev_8_21_14_0_10_36_6</name>
    <dbReference type="NCBI Taxonomy" id="1974886"/>
    <lineage>
        <taxon>Bacteria</taxon>
        <taxon>Candidatus Shapironibacteriota</taxon>
    </lineage>
</organism>
<dbReference type="Proteomes" id="UP000229766">
    <property type="component" value="Unassembled WGS sequence"/>
</dbReference>
<comment type="caution">
    <text evidence="2">The sequence shown here is derived from an EMBL/GenBank/DDBJ whole genome shotgun (WGS) entry which is preliminary data.</text>
</comment>
<dbReference type="GO" id="GO:0016887">
    <property type="term" value="F:ATP hydrolysis activity"/>
    <property type="evidence" value="ECO:0007669"/>
    <property type="project" value="InterPro"/>
</dbReference>
<feature type="domain" description="Rad50/SbcC-type AAA" evidence="1">
    <location>
        <begin position="5"/>
        <end position="35"/>
    </location>
</feature>
<evidence type="ECO:0000259" key="1">
    <source>
        <dbReference type="Pfam" id="PF13476"/>
    </source>
</evidence>
<dbReference type="Gene3D" id="3.40.50.300">
    <property type="entry name" value="P-loop containing nucleotide triphosphate hydrolases"/>
    <property type="match status" value="1"/>
</dbReference>
<proteinExistence type="predicted"/>
<protein>
    <recommendedName>
        <fullName evidence="1">Rad50/SbcC-type AAA domain-containing protein</fullName>
    </recommendedName>
</protein>
<gene>
    <name evidence="2" type="ORF">COU93_02685</name>
</gene>
<dbReference type="InterPro" id="IPR038729">
    <property type="entry name" value="Rad50/SbcC_AAA"/>
</dbReference>
<evidence type="ECO:0000313" key="3">
    <source>
        <dbReference type="Proteomes" id="UP000229766"/>
    </source>
</evidence>
<name>A0A2M8L1E1_9BACT</name>
<dbReference type="SUPFAM" id="SSF52540">
    <property type="entry name" value="P-loop containing nucleoside triphosphate hydrolases"/>
    <property type="match status" value="1"/>
</dbReference>
<evidence type="ECO:0000313" key="2">
    <source>
        <dbReference type="EMBL" id="PJE66730.1"/>
    </source>
</evidence>